<dbReference type="SUPFAM" id="SSF52799">
    <property type="entry name" value="(Phosphotyrosine protein) phosphatases II"/>
    <property type="match status" value="1"/>
</dbReference>
<dbReference type="GO" id="GO:0016791">
    <property type="term" value="F:phosphatase activity"/>
    <property type="evidence" value="ECO:0007669"/>
    <property type="project" value="TreeGrafter"/>
</dbReference>
<dbReference type="InterPro" id="IPR029021">
    <property type="entry name" value="Prot-tyrosine_phosphatase-like"/>
</dbReference>
<feature type="region of interest" description="Disordered" evidence="1">
    <location>
        <begin position="90"/>
        <end position="110"/>
    </location>
</feature>
<evidence type="ECO:0000256" key="1">
    <source>
        <dbReference type="SAM" id="MobiDB-lite"/>
    </source>
</evidence>
<evidence type="ECO:0000313" key="2">
    <source>
        <dbReference type="EMBL" id="KAF6050830.1"/>
    </source>
</evidence>
<feature type="compositionally biased region" description="Polar residues" evidence="1">
    <location>
        <begin position="1"/>
        <end position="30"/>
    </location>
</feature>
<dbReference type="InterPro" id="IPR004861">
    <property type="entry name" value="Siw14-like"/>
</dbReference>
<proteinExistence type="predicted"/>
<dbReference type="AlphaFoldDB" id="A0A8X7NJR3"/>
<organism evidence="2 3">
    <name type="scientific">Candida parapsilosis</name>
    <name type="common">Yeast</name>
    <dbReference type="NCBI Taxonomy" id="5480"/>
    <lineage>
        <taxon>Eukaryota</taxon>
        <taxon>Fungi</taxon>
        <taxon>Dikarya</taxon>
        <taxon>Ascomycota</taxon>
        <taxon>Saccharomycotina</taxon>
        <taxon>Pichiomycetes</taxon>
        <taxon>Debaryomycetaceae</taxon>
        <taxon>Candida/Lodderomyces clade</taxon>
        <taxon>Candida</taxon>
    </lineage>
</organism>
<dbReference type="GO" id="GO:0052840">
    <property type="term" value="F:inositol diphosphate tetrakisphosphate diphosphatase activity"/>
    <property type="evidence" value="ECO:0007669"/>
    <property type="project" value="TreeGrafter"/>
</dbReference>
<comment type="caution">
    <text evidence="2">The sequence shown here is derived from an EMBL/GenBank/DDBJ whole genome shotgun (WGS) entry which is preliminary data.</text>
</comment>
<protein>
    <submittedName>
        <fullName evidence="2">Tyrosine phosphatase family protein</fullName>
    </submittedName>
</protein>
<dbReference type="FunFam" id="3.90.190.10:FF:000152">
    <property type="entry name" value="Tyrosine phosphatase, putative"/>
    <property type="match status" value="1"/>
</dbReference>
<dbReference type="PANTHER" id="PTHR31126">
    <property type="entry name" value="TYROSINE-PROTEIN PHOSPHATASE"/>
    <property type="match status" value="1"/>
</dbReference>
<feature type="region of interest" description="Disordered" evidence="1">
    <location>
        <begin position="1"/>
        <end position="35"/>
    </location>
</feature>
<dbReference type="EMBL" id="JABWAB010000005">
    <property type="protein sequence ID" value="KAF6050830.1"/>
    <property type="molecule type" value="Genomic_DNA"/>
</dbReference>
<dbReference type="PANTHER" id="PTHR31126:SF74">
    <property type="entry name" value="TYROSINE-PROTEIN PHOSPHATASE-LIKE PROTEIN OCA2"/>
    <property type="match status" value="1"/>
</dbReference>
<dbReference type="OrthoDB" id="6375174at2759"/>
<reference evidence="2" key="1">
    <citation type="submission" date="2020-03" db="EMBL/GenBank/DDBJ databases">
        <title>FDA dAtabase for Regulatory Grade micrObial Sequences (FDA-ARGOS): Supporting development and validation of Infectious Disease Dx tests.</title>
        <authorList>
            <person name="Campos J."/>
            <person name="Goldberg B."/>
            <person name="Tallon L."/>
            <person name="Sadzewicz L."/>
            <person name="Vavikolanu K."/>
            <person name="Mehta A."/>
            <person name="Aluvathingal J."/>
            <person name="Nadendla S."/>
            <person name="Nandy P."/>
            <person name="Geyer C."/>
            <person name="Yan Y."/>
            <person name="Sichtig H."/>
        </authorList>
    </citation>
    <scope>NUCLEOTIDE SEQUENCE [LARGE SCALE GENOMIC DNA]</scope>
    <source>
        <strain evidence="2">FDAARGOS_652</strain>
    </source>
</reference>
<dbReference type="Gene3D" id="3.90.190.10">
    <property type="entry name" value="Protein tyrosine phosphatase superfamily"/>
    <property type="match status" value="1"/>
</dbReference>
<dbReference type="GO" id="GO:0005737">
    <property type="term" value="C:cytoplasm"/>
    <property type="evidence" value="ECO:0007669"/>
    <property type="project" value="TreeGrafter"/>
</dbReference>
<dbReference type="Pfam" id="PF03162">
    <property type="entry name" value="Y_phosphatase2"/>
    <property type="match status" value="2"/>
</dbReference>
<sequence>MTDTSPSSQTGSTNKKVSAQPASQTNSSQDQPPPTIIESQIHLNLVPPLNFALVEDGIYRSGFPMEINYPFLQQLNLKTIIYLGDLGHEATATPPASSTNKKKKKKKDKDGSTEIFNQYITWIKNQNNITFHNLQVESSQEPFNKSQENQQTLLSLTTALHLTLDKSNYPILIHSNKGKHRTGLFIGLMRKLLQGWCLSGIFEEYEKFAMGKFEYDLELIEIWQPELLVDDTKKPNFVRV</sequence>
<name>A0A8X7NJR3_CANPA</name>
<evidence type="ECO:0000313" key="3">
    <source>
        <dbReference type="Proteomes" id="UP000590412"/>
    </source>
</evidence>
<accession>A0A8X7NJR3</accession>
<gene>
    <name evidence="2" type="ORF">FOB60_003498</name>
</gene>
<dbReference type="Proteomes" id="UP000590412">
    <property type="component" value="Unassembled WGS sequence"/>
</dbReference>